<sequence length="151" mass="17340">MSPLFSFSMIVHFSTKMYICYKVKDLWKAGWKMTKSMIKENGIPNRNSERSLELEQITNETEDLLKIIKYLKESNLLPVITDFLTKRTSSEMSQLDTIKKGVRKGIESAMSTLDSGKELSSFQVMKLLKDQDINRAVLFLMGFLKGMGKNI</sequence>
<dbReference type="PANTHER" id="PTHR38433:SF1">
    <property type="entry name" value="DUF1641 DOMAIN-CONTAINING PROTEIN"/>
    <property type="match status" value="1"/>
</dbReference>
<evidence type="ECO:0000313" key="1">
    <source>
        <dbReference type="EMBL" id="OOP67003.1"/>
    </source>
</evidence>
<name>A0A8E2I8T9_9BACI</name>
<dbReference type="InterPro" id="IPR012440">
    <property type="entry name" value="DUF1641"/>
</dbReference>
<accession>A0A8E2I8T9</accession>
<evidence type="ECO:0000313" key="2">
    <source>
        <dbReference type="Proteomes" id="UP000189761"/>
    </source>
</evidence>
<reference evidence="1 2" key="1">
    <citation type="submission" date="2017-01" db="EMBL/GenBank/DDBJ databases">
        <title>Draft genome sequence of Bacillus oleronius.</title>
        <authorList>
            <person name="Allam M."/>
        </authorList>
    </citation>
    <scope>NUCLEOTIDE SEQUENCE [LARGE SCALE GENOMIC DNA]</scope>
    <source>
        <strain evidence="1 2">DSM 9356</strain>
    </source>
</reference>
<dbReference type="AlphaFoldDB" id="A0A8E2I8T9"/>
<keyword evidence="2" id="KW-1185">Reference proteome</keyword>
<comment type="caution">
    <text evidence="1">The sequence shown here is derived from an EMBL/GenBank/DDBJ whole genome shotgun (WGS) entry which is preliminary data.</text>
</comment>
<protein>
    <recommendedName>
        <fullName evidence="3">DUF1641 domain-containing protein</fullName>
    </recommendedName>
</protein>
<dbReference type="PANTHER" id="PTHR38433">
    <property type="match status" value="1"/>
</dbReference>
<proteinExistence type="predicted"/>
<gene>
    <name evidence="1" type="ORF">BWZ43_18020</name>
</gene>
<dbReference type="Proteomes" id="UP000189761">
    <property type="component" value="Unassembled WGS sequence"/>
</dbReference>
<organism evidence="1 2">
    <name type="scientific">Heyndrickxia oleronia</name>
    <dbReference type="NCBI Taxonomy" id="38875"/>
    <lineage>
        <taxon>Bacteria</taxon>
        <taxon>Bacillati</taxon>
        <taxon>Bacillota</taxon>
        <taxon>Bacilli</taxon>
        <taxon>Bacillales</taxon>
        <taxon>Bacillaceae</taxon>
        <taxon>Heyndrickxia</taxon>
    </lineage>
</organism>
<dbReference type="EMBL" id="MTLA01000242">
    <property type="protein sequence ID" value="OOP67003.1"/>
    <property type="molecule type" value="Genomic_DNA"/>
</dbReference>
<evidence type="ECO:0008006" key="3">
    <source>
        <dbReference type="Google" id="ProtNLM"/>
    </source>
</evidence>
<dbReference type="Pfam" id="PF07849">
    <property type="entry name" value="DUF1641"/>
    <property type="match status" value="1"/>
</dbReference>